<comment type="similarity">
    <text evidence="1">Belongs to the C/M/P thioester hydrolase family.</text>
</comment>
<evidence type="ECO:0000259" key="8">
    <source>
        <dbReference type="Pfam" id="PF02551"/>
    </source>
</evidence>
<gene>
    <name evidence="10" type="ORF">IW254_000696</name>
</gene>
<dbReference type="GO" id="GO:0006637">
    <property type="term" value="P:acyl-CoA metabolic process"/>
    <property type="evidence" value="ECO:0007669"/>
    <property type="project" value="InterPro"/>
</dbReference>
<dbReference type="PANTHER" id="PTHR11066:SF34">
    <property type="entry name" value="ACYL-COENZYME A THIOESTERASE 8"/>
    <property type="match status" value="1"/>
</dbReference>
<keyword evidence="3 10" id="KW-0378">Hydrolase</keyword>
<dbReference type="SUPFAM" id="SSF54637">
    <property type="entry name" value="Thioesterase/thiol ester dehydrase-isomerase"/>
    <property type="match status" value="2"/>
</dbReference>
<accession>A0A931DWU1</accession>
<dbReference type="Proteomes" id="UP000658613">
    <property type="component" value="Unassembled WGS sequence"/>
</dbReference>
<dbReference type="InterPro" id="IPR025652">
    <property type="entry name" value="TesB_C"/>
</dbReference>
<comment type="catalytic activity">
    <reaction evidence="5">
        <text>a fatty acyl-CoA + H2O = a fatty acid + CoA + H(+)</text>
        <dbReference type="Rhea" id="RHEA:16781"/>
        <dbReference type="ChEBI" id="CHEBI:15377"/>
        <dbReference type="ChEBI" id="CHEBI:15378"/>
        <dbReference type="ChEBI" id="CHEBI:28868"/>
        <dbReference type="ChEBI" id="CHEBI:57287"/>
        <dbReference type="ChEBI" id="CHEBI:77636"/>
        <dbReference type="EC" id="3.1.2.20"/>
    </reaction>
    <physiologicalReaction direction="left-to-right" evidence="5">
        <dbReference type="Rhea" id="RHEA:16782"/>
    </physiologicalReaction>
</comment>
<dbReference type="Pfam" id="PF13622">
    <property type="entry name" value="4HBT_3"/>
    <property type="match status" value="1"/>
</dbReference>
<evidence type="ECO:0000256" key="2">
    <source>
        <dbReference type="ARBA" id="ARBA00011881"/>
    </source>
</evidence>
<feature type="domain" description="Acyl-CoA thioesterase-like N-terminal HotDog" evidence="9">
    <location>
        <begin position="38"/>
        <end position="114"/>
    </location>
</feature>
<evidence type="ECO:0000259" key="9">
    <source>
        <dbReference type="Pfam" id="PF13622"/>
    </source>
</evidence>
<evidence type="ECO:0000256" key="6">
    <source>
        <dbReference type="ARBA" id="ARBA00071120"/>
    </source>
</evidence>
<reference evidence="10" key="1">
    <citation type="submission" date="2020-11" db="EMBL/GenBank/DDBJ databases">
        <title>Sequencing the genomes of 1000 actinobacteria strains.</title>
        <authorList>
            <person name="Klenk H.-P."/>
        </authorList>
    </citation>
    <scope>NUCLEOTIDE SEQUENCE</scope>
    <source>
        <strain evidence="10">DSM 45632</strain>
    </source>
</reference>
<dbReference type="GO" id="GO:0047617">
    <property type="term" value="F:fatty acyl-CoA hydrolase activity"/>
    <property type="evidence" value="ECO:0007669"/>
    <property type="project" value="UniProtKB-EC"/>
</dbReference>
<organism evidence="10 11">
    <name type="scientific">Corynebacterium aquatimens</name>
    <dbReference type="NCBI Taxonomy" id="1190508"/>
    <lineage>
        <taxon>Bacteria</taxon>
        <taxon>Bacillati</taxon>
        <taxon>Actinomycetota</taxon>
        <taxon>Actinomycetes</taxon>
        <taxon>Mycobacteriales</taxon>
        <taxon>Corynebacteriaceae</taxon>
        <taxon>Corynebacterium</taxon>
    </lineage>
</organism>
<dbReference type="FunFam" id="2.40.160.210:FF:000001">
    <property type="entry name" value="Acyl-CoA thioesterase II"/>
    <property type="match status" value="1"/>
</dbReference>
<dbReference type="RefSeq" id="WP_196824237.1">
    <property type="nucleotide sequence ID" value="NZ_CP046980.1"/>
</dbReference>
<dbReference type="InterPro" id="IPR042171">
    <property type="entry name" value="Acyl-CoA_hotdog"/>
</dbReference>
<keyword evidence="4" id="KW-0443">Lipid metabolism</keyword>
<name>A0A931DWU1_9CORY</name>
<dbReference type="GO" id="GO:0009062">
    <property type="term" value="P:fatty acid catabolic process"/>
    <property type="evidence" value="ECO:0007669"/>
    <property type="project" value="TreeGrafter"/>
</dbReference>
<protein>
    <recommendedName>
        <fullName evidence="6">Acyl-CoA thioesterase 2</fullName>
    </recommendedName>
    <alternativeName>
        <fullName evidence="7">Thioesterase II</fullName>
    </alternativeName>
</protein>
<comment type="subunit">
    <text evidence="2">Homotetramer.</text>
</comment>
<comment type="caution">
    <text evidence="10">The sequence shown here is derived from an EMBL/GenBank/DDBJ whole genome shotgun (WGS) entry which is preliminary data.</text>
</comment>
<sequence length="294" mass="33274">MNLSDFNIATPSIEEIINLEQIDKDIFRGSGADSPLPRTYGGQVAAQCLSAATKTVEDDKIVHSLHGYFVRPGQSSRDTVFLVERVRDGRSFATRVVHAIQDGEIIFTMSASFHITDDQGIEHSDRMREVVPPEEALPLEKTGGELRFFSLWSQDWDVLVVPDDKFEHNPYTPSQQVVWFRSKRQLPDDQTFHICTLAYMSDLTLLHSAMVPHRDEQVQMASLDHAMWFFRDFRADDWLLYDQVSPSAHGARAMATGRIFDRAGNLVAMTTQEGLTRSLAAGKQSIPVKTEFER</sequence>
<feature type="domain" description="Acyl-CoA thioesterase 2 C-terminal" evidence="8">
    <location>
        <begin position="172"/>
        <end position="275"/>
    </location>
</feature>
<dbReference type="InterPro" id="IPR029069">
    <property type="entry name" value="HotDog_dom_sf"/>
</dbReference>
<dbReference type="CDD" id="cd03444">
    <property type="entry name" value="Thioesterase_II_repeat1"/>
    <property type="match status" value="1"/>
</dbReference>
<dbReference type="InterPro" id="IPR003703">
    <property type="entry name" value="Acyl_CoA_thio"/>
</dbReference>
<evidence type="ECO:0000313" key="10">
    <source>
        <dbReference type="EMBL" id="MBG6121727.1"/>
    </source>
</evidence>
<dbReference type="CDD" id="cd03445">
    <property type="entry name" value="Thioesterase_II_repeat2"/>
    <property type="match status" value="1"/>
</dbReference>
<proteinExistence type="inferred from homology"/>
<dbReference type="Gene3D" id="2.40.160.210">
    <property type="entry name" value="Acyl-CoA thioesterase, double hotdog domain"/>
    <property type="match status" value="1"/>
</dbReference>
<evidence type="ECO:0000313" key="11">
    <source>
        <dbReference type="Proteomes" id="UP000658613"/>
    </source>
</evidence>
<evidence type="ECO:0000256" key="1">
    <source>
        <dbReference type="ARBA" id="ARBA00006538"/>
    </source>
</evidence>
<dbReference type="PANTHER" id="PTHR11066">
    <property type="entry name" value="ACYL-COA THIOESTERASE"/>
    <property type="match status" value="1"/>
</dbReference>
<keyword evidence="11" id="KW-1185">Reference proteome</keyword>
<evidence type="ECO:0000256" key="5">
    <source>
        <dbReference type="ARBA" id="ARBA00050943"/>
    </source>
</evidence>
<dbReference type="InterPro" id="IPR049449">
    <property type="entry name" value="TesB_ACOT8-like_N"/>
</dbReference>
<evidence type="ECO:0000256" key="3">
    <source>
        <dbReference type="ARBA" id="ARBA00022801"/>
    </source>
</evidence>
<dbReference type="Pfam" id="PF02551">
    <property type="entry name" value="Acyl_CoA_thio"/>
    <property type="match status" value="1"/>
</dbReference>
<dbReference type="AlphaFoldDB" id="A0A931DWU1"/>
<dbReference type="EMBL" id="JADOUE010000001">
    <property type="protein sequence ID" value="MBG6121727.1"/>
    <property type="molecule type" value="Genomic_DNA"/>
</dbReference>
<evidence type="ECO:0000256" key="7">
    <source>
        <dbReference type="ARBA" id="ARBA00079653"/>
    </source>
</evidence>
<evidence type="ECO:0000256" key="4">
    <source>
        <dbReference type="ARBA" id="ARBA00023098"/>
    </source>
</evidence>